<keyword evidence="9" id="KW-1185">Reference proteome</keyword>
<comment type="subcellular location">
    <subcellularLocation>
        <location evidence="1">Membrane</location>
        <topology evidence="1">Multi-pass membrane protein</topology>
    </subcellularLocation>
</comment>
<dbReference type="RefSeq" id="WP_012174529.1">
    <property type="nucleotide sequence ID" value="NC_009943.1"/>
</dbReference>
<dbReference type="AlphaFoldDB" id="A8ZX55"/>
<dbReference type="Pfam" id="PF05140">
    <property type="entry name" value="ResB"/>
    <property type="match status" value="2"/>
</dbReference>
<proteinExistence type="predicted"/>
<evidence type="ECO:0000256" key="3">
    <source>
        <dbReference type="ARBA" id="ARBA00022748"/>
    </source>
</evidence>
<dbReference type="EMBL" id="CP000859">
    <property type="protein sequence ID" value="ABW66911.1"/>
    <property type="molecule type" value="Genomic_DNA"/>
</dbReference>
<feature type="transmembrane region" description="Helical" evidence="6">
    <location>
        <begin position="392"/>
        <end position="411"/>
    </location>
</feature>
<evidence type="ECO:0000313" key="8">
    <source>
        <dbReference type="EMBL" id="ABW66911.1"/>
    </source>
</evidence>
<dbReference type="InterPro" id="IPR007816">
    <property type="entry name" value="ResB-like_domain"/>
</dbReference>
<keyword evidence="5 6" id="KW-0472">Membrane</keyword>
<keyword evidence="3" id="KW-0201">Cytochrome c-type biogenesis</keyword>
<feature type="transmembrane region" description="Helical" evidence="6">
    <location>
        <begin position="168"/>
        <end position="192"/>
    </location>
</feature>
<dbReference type="STRING" id="96561.Dole_1104"/>
<evidence type="ECO:0000256" key="6">
    <source>
        <dbReference type="SAM" id="Phobius"/>
    </source>
</evidence>
<dbReference type="Proteomes" id="UP000008561">
    <property type="component" value="Chromosome"/>
</dbReference>
<gene>
    <name evidence="8" type="ordered locus">Dole_1104</name>
</gene>
<dbReference type="KEGG" id="dol:Dole_1104"/>
<dbReference type="GO" id="GO:0016020">
    <property type="term" value="C:membrane"/>
    <property type="evidence" value="ECO:0007669"/>
    <property type="project" value="UniProtKB-SubCell"/>
</dbReference>
<organism evidence="8 9">
    <name type="scientific">Desulfosudis oleivorans (strain DSM 6200 / JCM 39069 / Hxd3)</name>
    <name type="common">Desulfococcus oleovorans</name>
    <dbReference type="NCBI Taxonomy" id="96561"/>
    <lineage>
        <taxon>Bacteria</taxon>
        <taxon>Pseudomonadati</taxon>
        <taxon>Thermodesulfobacteriota</taxon>
        <taxon>Desulfobacteria</taxon>
        <taxon>Desulfobacterales</taxon>
        <taxon>Desulfosudaceae</taxon>
        <taxon>Desulfosudis</taxon>
    </lineage>
</organism>
<protein>
    <submittedName>
        <fullName evidence="8">ResB family protein</fullName>
    </submittedName>
</protein>
<sequence>MSDTQPQKSGILASAWDLFASIRLTVGILLALAATAVIGTLIPQTQPAAFYAAKYGESGARLIAMLQIDDMYRSHWFQALILMLAVNILVCSVVRLKTVWKIVFSKTPSFSEKSFKQPAGEPFTVKTPPEDLRKRYHAFLEKRFSTVVHQPADNGFLLFAEKGRATRLGVYVVHLSVLVLLAGALVGSFLGFDGYVQIPEGQSASTIHLRESGAAMPLGFEIRCDDFAVSFYESGRPKEYRSTLSILEDGQVKTTKDIVVNRPMKYRGVRLFQSSYGTASAKDVSLAFTSKATGMTYRQTMGIGESITLPEGLGTFTLMRFTNSFLFMGKHDVGPSFLGMIEAGEDAHTVVLPLRHAAFDKMRQGDVVVTVENFESVMYTGLQVAKDPGVPLVYAGFILMILGIYITFFTAHRKFAVRVAAEKGKTTVTVFGTANKNRHGAKRKAAEIGDKLANLNA</sequence>
<accession>A8ZX55</accession>
<name>A8ZX55_DESOH</name>
<evidence type="ECO:0000256" key="2">
    <source>
        <dbReference type="ARBA" id="ARBA00022692"/>
    </source>
</evidence>
<dbReference type="PANTHER" id="PTHR31566:SF0">
    <property type="entry name" value="CYTOCHROME C BIOGENESIS PROTEIN CCS1, CHLOROPLASTIC"/>
    <property type="match status" value="1"/>
</dbReference>
<keyword evidence="4 6" id="KW-1133">Transmembrane helix</keyword>
<dbReference type="eggNOG" id="COG1333">
    <property type="taxonomic scope" value="Bacteria"/>
</dbReference>
<keyword evidence="2 6" id="KW-0812">Transmembrane</keyword>
<feature type="transmembrane region" description="Helical" evidence="6">
    <location>
        <begin position="21"/>
        <end position="42"/>
    </location>
</feature>
<feature type="domain" description="ResB-like" evidence="7">
    <location>
        <begin position="358"/>
        <end position="444"/>
    </location>
</feature>
<evidence type="ECO:0000259" key="7">
    <source>
        <dbReference type="Pfam" id="PF05140"/>
    </source>
</evidence>
<dbReference type="PANTHER" id="PTHR31566">
    <property type="entry name" value="CYTOCHROME C BIOGENESIS PROTEIN CCS1, CHLOROPLASTIC"/>
    <property type="match status" value="1"/>
</dbReference>
<reference evidence="8 9" key="1">
    <citation type="submission" date="2007-10" db="EMBL/GenBank/DDBJ databases">
        <title>Complete sequence of Desulfococcus oleovorans Hxd3.</title>
        <authorList>
            <consortium name="US DOE Joint Genome Institute"/>
            <person name="Copeland A."/>
            <person name="Lucas S."/>
            <person name="Lapidus A."/>
            <person name="Barry K."/>
            <person name="Glavina del Rio T."/>
            <person name="Dalin E."/>
            <person name="Tice H."/>
            <person name="Pitluck S."/>
            <person name="Kiss H."/>
            <person name="Brettin T."/>
            <person name="Bruce D."/>
            <person name="Detter J.C."/>
            <person name="Han C."/>
            <person name="Schmutz J."/>
            <person name="Larimer F."/>
            <person name="Land M."/>
            <person name="Hauser L."/>
            <person name="Kyrpides N."/>
            <person name="Kim E."/>
            <person name="Wawrik B."/>
            <person name="Richardson P."/>
        </authorList>
    </citation>
    <scope>NUCLEOTIDE SEQUENCE [LARGE SCALE GENOMIC DNA]</scope>
    <source>
        <strain evidence="9">DSM 6200 / JCM 39069 / Hxd3</strain>
    </source>
</reference>
<evidence type="ECO:0000256" key="4">
    <source>
        <dbReference type="ARBA" id="ARBA00022989"/>
    </source>
</evidence>
<dbReference type="GO" id="GO:0017004">
    <property type="term" value="P:cytochrome complex assembly"/>
    <property type="evidence" value="ECO:0007669"/>
    <property type="project" value="UniProtKB-KW"/>
</dbReference>
<evidence type="ECO:0000313" key="9">
    <source>
        <dbReference type="Proteomes" id="UP000008561"/>
    </source>
</evidence>
<feature type="transmembrane region" description="Helical" evidence="6">
    <location>
        <begin position="75"/>
        <end position="96"/>
    </location>
</feature>
<feature type="domain" description="ResB-like" evidence="7">
    <location>
        <begin position="23"/>
        <end position="344"/>
    </location>
</feature>
<dbReference type="OrthoDB" id="9770923at2"/>
<dbReference type="InterPro" id="IPR023494">
    <property type="entry name" value="Cyt_c_bgen_Ccs1/CcsB/ResB"/>
</dbReference>
<evidence type="ECO:0000256" key="5">
    <source>
        <dbReference type="ARBA" id="ARBA00023136"/>
    </source>
</evidence>
<dbReference type="HOGENOM" id="CLU_034630_1_0_7"/>
<evidence type="ECO:0000256" key="1">
    <source>
        <dbReference type="ARBA" id="ARBA00004141"/>
    </source>
</evidence>